<dbReference type="Pfam" id="PF08238">
    <property type="entry name" value="Sel1"/>
    <property type="match status" value="2"/>
</dbReference>
<dbReference type="SMART" id="SM00671">
    <property type="entry name" value="SEL1"/>
    <property type="match status" value="2"/>
</dbReference>
<dbReference type="InterPro" id="IPR050767">
    <property type="entry name" value="Sel1_AlgK"/>
</dbReference>
<keyword evidence="2" id="KW-1185">Reference proteome</keyword>
<proteinExistence type="predicted"/>
<evidence type="ECO:0000313" key="2">
    <source>
        <dbReference type="Proteomes" id="UP000464468"/>
    </source>
</evidence>
<evidence type="ECO:0008006" key="3">
    <source>
        <dbReference type="Google" id="ProtNLM"/>
    </source>
</evidence>
<evidence type="ECO:0000313" key="1">
    <source>
        <dbReference type="EMBL" id="QHL91175.1"/>
    </source>
</evidence>
<dbReference type="PANTHER" id="PTHR11102">
    <property type="entry name" value="SEL-1-LIKE PROTEIN"/>
    <property type="match status" value="1"/>
</dbReference>
<organism evidence="1 2">
    <name type="scientific">Sphingomonas changnyeongensis</name>
    <dbReference type="NCBI Taxonomy" id="2698679"/>
    <lineage>
        <taxon>Bacteria</taxon>
        <taxon>Pseudomonadati</taxon>
        <taxon>Pseudomonadota</taxon>
        <taxon>Alphaproteobacteria</taxon>
        <taxon>Sphingomonadales</taxon>
        <taxon>Sphingomonadaceae</taxon>
        <taxon>Sphingomonas</taxon>
    </lineage>
</organism>
<dbReference type="InterPro" id="IPR006597">
    <property type="entry name" value="Sel1-like"/>
</dbReference>
<dbReference type="KEGG" id="schy:GVO57_10545"/>
<dbReference type="SUPFAM" id="SSF81901">
    <property type="entry name" value="HCP-like"/>
    <property type="match status" value="1"/>
</dbReference>
<dbReference type="EMBL" id="CP047895">
    <property type="protein sequence ID" value="QHL91175.1"/>
    <property type="molecule type" value="Genomic_DNA"/>
</dbReference>
<sequence>MAIAGCATPSSPPICAALRGVGAVPITGAAGVTRIRYTYADEAMRLPHLQCRADQGDRTAMVELARALETGSGVARDDSRAAALYEKAAQDRPAFTSIYSPPVRPGGAGQVMMIPNADGGPGNAEAKYRLGHMLVEGRGIARDADRGRQLITEAERKHGRADDPGGI</sequence>
<dbReference type="Gene3D" id="1.25.40.10">
    <property type="entry name" value="Tetratricopeptide repeat domain"/>
    <property type="match status" value="1"/>
</dbReference>
<accession>A0A7Z2NWP0</accession>
<dbReference type="PANTHER" id="PTHR11102:SF160">
    <property type="entry name" value="ERAD-ASSOCIATED E3 UBIQUITIN-PROTEIN LIGASE COMPONENT HRD3"/>
    <property type="match status" value="1"/>
</dbReference>
<name>A0A7Z2NWP0_9SPHN</name>
<dbReference type="Proteomes" id="UP000464468">
    <property type="component" value="Chromosome"/>
</dbReference>
<dbReference type="AlphaFoldDB" id="A0A7Z2NWP0"/>
<gene>
    <name evidence="1" type="ORF">GVO57_10545</name>
</gene>
<protein>
    <recommendedName>
        <fullName evidence="3">Sel1 repeat family protein</fullName>
    </recommendedName>
</protein>
<dbReference type="RefSeq" id="WP_160593105.1">
    <property type="nucleotide sequence ID" value="NZ_CP047895.1"/>
</dbReference>
<reference evidence="1 2" key="1">
    <citation type="submission" date="2020-01" db="EMBL/GenBank/DDBJ databases">
        <title>Sphingomonas sp. C33 whole genome sequece.</title>
        <authorList>
            <person name="Park C."/>
        </authorList>
    </citation>
    <scope>NUCLEOTIDE SEQUENCE [LARGE SCALE GENOMIC DNA]</scope>
    <source>
        <strain evidence="1 2">C33</strain>
    </source>
</reference>
<dbReference type="InterPro" id="IPR011990">
    <property type="entry name" value="TPR-like_helical_dom_sf"/>
</dbReference>